<dbReference type="Pfam" id="PF00083">
    <property type="entry name" value="Sugar_tr"/>
    <property type="match status" value="1"/>
</dbReference>
<feature type="transmembrane region" description="Helical" evidence="6">
    <location>
        <begin position="519"/>
        <end position="538"/>
    </location>
</feature>
<feature type="transmembrane region" description="Helical" evidence="6">
    <location>
        <begin position="51"/>
        <end position="73"/>
    </location>
</feature>
<dbReference type="SMR" id="A0A0M4EFX8"/>
<comment type="subcellular location">
    <subcellularLocation>
        <location evidence="1">Membrane</location>
        <topology evidence="1">Multi-pass membrane protein</topology>
    </subcellularLocation>
</comment>
<gene>
    <name evidence="8" type="ORF">Dbus_chr3Lg2112</name>
</gene>
<feature type="transmembrane region" description="Helical" evidence="6">
    <location>
        <begin position="374"/>
        <end position="391"/>
    </location>
</feature>
<feature type="transmembrane region" description="Helical" evidence="6">
    <location>
        <begin position="406"/>
        <end position="424"/>
    </location>
</feature>
<evidence type="ECO:0000256" key="3">
    <source>
        <dbReference type="ARBA" id="ARBA00022989"/>
    </source>
</evidence>
<name>A0A0M4EFX8_DROBS</name>
<dbReference type="OMA" id="AFKNFKW"/>
<dbReference type="SUPFAM" id="SSF103473">
    <property type="entry name" value="MFS general substrate transporter"/>
    <property type="match status" value="1"/>
</dbReference>
<evidence type="ECO:0000256" key="5">
    <source>
        <dbReference type="SAM" id="MobiDB-lite"/>
    </source>
</evidence>
<dbReference type="EMBL" id="CP012525">
    <property type="protein sequence ID" value="ALC44946.1"/>
    <property type="molecule type" value="Genomic_DNA"/>
</dbReference>
<feature type="transmembrane region" description="Helical" evidence="6">
    <location>
        <begin position="431"/>
        <end position="452"/>
    </location>
</feature>
<feature type="transmembrane region" description="Helical" evidence="6">
    <location>
        <begin position="225"/>
        <end position="247"/>
    </location>
</feature>
<evidence type="ECO:0000256" key="2">
    <source>
        <dbReference type="ARBA" id="ARBA00022692"/>
    </source>
</evidence>
<feature type="region of interest" description="Disordered" evidence="5">
    <location>
        <begin position="1"/>
        <end position="20"/>
    </location>
</feature>
<keyword evidence="4 6" id="KW-0472">Membrane</keyword>
<dbReference type="PROSITE" id="PS50850">
    <property type="entry name" value="MFS"/>
    <property type="match status" value="1"/>
</dbReference>
<evidence type="ECO:0000313" key="8">
    <source>
        <dbReference type="EMBL" id="ALC44946.1"/>
    </source>
</evidence>
<feature type="transmembrane region" description="Helical" evidence="6">
    <location>
        <begin position="287"/>
        <end position="306"/>
    </location>
</feature>
<protein>
    <submittedName>
        <fullName evidence="8">CG7442</fullName>
    </submittedName>
</protein>
<feature type="transmembrane region" description="Helical" evidence="6">
    <location>
        <begin position="201"/>
        <end position="219"/>
    </location>
</feature>
<keyword evidence="2 6" id="KW-0812">Transmembrane</keyword>
<feature type="transmembrane region" description="Helical" evidence="6">
    <location>
        <begin position="458"/>
        <end position="479"/>
    </location>
</feature>
<dbReference type="InterPro" id="IPR036259">
    <property type="entry name" value="MFS_trans_sf"/>
</dbReference>
<dbReference type="InterPro" id="IPR005828">
    <property type="entry name" value="MFS_sugar_transport-like"/>
</dbReference>
<dbReference type="InterPro" id="IPR020846">
    <property type="entry name" value="MFS_dom"/>
</dbReference>
<dbReference type="OrthoDB" id="2261376at2759"/>
<accession>A0A0M4EFX8</accession>
<dbReference type="PANTHER" id="PTHR24064">
    <property type="entry name" value="SOLUTE CARRIER FAMILY 22 MEMBER"/>
    <property type="match status" value="1"/>
</dbReference>
<sequence>MTAMDVTPPSGGGGGTAIAMEPTTGKLAEDPQDHTLDAILKHIGQFGRFQLMIFMLICLPMMFHAMFSVTYVFTAGTVVHRCNITECDRPDSRYEEPWTQFSIPKRGNDLDKCTRYGNDKLTNWNHSLNICLAENYDQTSIESCPHDSFIFRDEEVTISNDFGIYCDDEWKLSLVGTINNLGQFFGISLGGFLADRYGRSFSIALGGILGAVLGIVRSYSPSYVWFLIFEFLDNMTSSTLYSTCFVIGIELVGPRRRVVACSVITIFYAVGEVALAMFAKYFPDWRILLRITYIPSLILLTYFWILPESVRWLLSMGKEERAKAILRRAAKVNKRKLSESALDKLVIANRDKLQQSTESKFPIRLAFSNFKWRIANCSLCWIVHVLVYYGLSLNVVLLDGDKYNNFAYIALVEIPGFFLPLLIMDRIGRRYSLFSLMLLSALCCIGTIFAANHQLLQLILFLVGKLTITASFQVLYFFASEIFPTNLRNSLLSFCSMMGRFGSMLAPQTPLLAKYYTNAPAILFASAAILSGCLSLFFPETTNTTLPTTLEEADAIGIKKKPSKAQDLNVPTTIAAS</sequence>
<reference evidence="8 9" key="1">
    <citation type="submission" date="2015-08" db="EMBL/GenBank/DDBJ databases">
        <title>Ancestral chromatin configuration constrains chromatin evolution on differentiating sex chromosomes in Drosophila.</title>
        <authorList>
            <person name="Zhou Q."/>
            <person name="Bachtrog D."/>
        </authorList>
    </citation>
    <scope>NUCLEOTIDE SEQUENCE [LARGE SCALE GENOMIC DNA]</scope>
    <source>
        <tissue evidence="8">Whole larvae</tissue>
    </source>
</reference>
<dbReference type="STRING" id="30019.A0A0M4EFX8"/>
<dbReference type="CDD" id="cd17317">
    <property type="entry name" value="MFS_SLC22"/>
    <property type="match status" value="1"/>
</dbReference>
<feature type="transmembrane region" description="Helical" evidence="6">
    <location>
        <begin position="491"/>
        <end position="513"/>
    </location>
</feature>
<feature type="domain" description="Major facilitator superfamily (MFS) profile" evidence="7">
    <location>
        <begin position="123"/>
        <end position="543"/>
    </location>
</feature>
<evidence type="ECO:0000259" key="7">
    <source>
        <dbReference type="PROSITE" id="PS50850"/>
    </source>
</evidence>
<evidence type="ECO:0000256" key="4">
    <source>
        <dbReference type="ARBA" id="ARBA00023136"/>
    </source>
</evidence>
<keyword evidence="9" id="KW-1185">Reference proteome</keyword>
<keyword evidence="3 6" id="KW-1133">Transmembrane helix</keyword>
<evidence type="ECO:0000256" key="6">
    <source>
        <dbReference type="SAM" id="Phobius"/>
    </source>
</evidence>
<dbReference type="GO" id="GO:0016020">
    <property type="term" value="C:membrane"/>
    <property type="evidence" value="ECO:0007669"/>
    <property type="project" value="UniProtKB-SubCell"/>
</dbReference>
<feature type="transmembrane region" description="Helical" evidence="6">
    <location>
        <begin position="259"/>
        <end position="281"/>
    </location>
</feature>
<dbReference type="Proteomes" id="UP000494163">
    <property type="component" value="Chromosome 3L"/>
</dbReference>
<evidence type="ECO:0000313" key="9">
    <source>
        <dbReference type="Proteomes" id="UP000494163"/>
    </source>
</evidence>
<dbReference type="AlphaFoldDB" id="A0A0M4EFX8"/>
<evidence type="ECO:0000256" key="1">
    <source>
        <dbReference type="ARBA" id="ARBA00004141"/>
    </source>
</evidence>
<dbReference type="Gene3D" id="1.20.1250.20">
    <property type="entry name" value="MFS general substrate transporter like domains"/>
    <property type="match status" value="1"/>
</dbReference>
<proteinExistence type="predicted"/>
<dbReference type="GO" id="GO:0022857">
    <property type="term" value="F:transmembrane transporter activity"/>
    <property type="evidence" value="ECO:0007669"/>
    <property type="project" value="InterPro"/>
</dbReference>
<organism evidence="8 9">
    <name type="scientific">Drosophila busckii</name>
    <name type="common">Fruit fly</name>
    <dbReference type="NCBI Taxonomy" id="30019"/>
    <lineage>
        <taxon>Eukaryota</taxon>
        <taxon>Metazoa</taxon>
        <taxon>Ecdysozoa</taxon>
        <taxon>Arthropoda</taxon>
        <taxon>Hexapoda</taxon>
        <taxon>Insecta</taxon>
        <taxon>Pterygota</taxon>
        <taxon>Neoptera</taxon>
        <taxon>Endopterygota</taxon>
        <taxon>Diptera</taxon>
        <taxon>Brachycera</taxon>
        <taxon>Muscomorpha</taxon>
        <taxon>Ephydroidea</taxon>
        <taxon>Drosophilidae</taxon>
        <taxon>Drosophila</taxon>
    </lineage>
</organism>